<organism evidence="1 2">
    <name type="scientific">Stylosanthes scabra</name>
    <dbReference type="NCBI Taxonomy" id="79078"/>
    <lineage>
        <taxon>Eukaryota</taxon>
        <taxon>Viridiplantae</taxon>
        <taxon>Streptophyta</taxon>
        <taxon>Embryophyta</taxon>
        <taxon>Tracheophyta</taxon>
        <taxon>Spermatophyta</taxon>
        <taxon>Magnoliopsida</taxon>
        <taxon>eudicotyledons</taxon>
        <taxon>Gunneridae</taxon>
        <taxon>Pentapetalae</taxon>
        <taxon>rosids</taxon>
        <taxon>fabids</taxon>
        <taxon>Fabales</taxon>
        <taxon>Fabaceae</taxon>
        <taxon>Papilionoideae</taxon>
        <taxon>50 kb inversion clade</taxon>
        <taxon>dalbergioids sensu lato</taxon>
        <taxon>Dalbergieae</taxon>
        <taxon>Pterocarpus clade</taxon>
        <taxon>Stylosanthes</taxon>
    </lineage>
</organism>
<sequence length="123" mass="14254">MVVIKKSRFGVEHLVFAQNLCFAKTAHQVFDKMIQGKMDHQRNQAALKGKEKVRAPPTRMSLRLAALRAPQSPLLKMRTPTSRASPRLAALKDSLLPPSPTFVLIHYKTRQYYQRPYRRPSRW</sequence>
<proteinExistence type="predicted"/>
<comment type="caution">
    <text evidence="1">The sequence shown here is derived from an EMBL/GenBank/DDBJ whole genome shotgun (WGS) entry which is preliminary data.</text>
</comment>
<evidence type="ECO:0000313" key="1">
    <source>
        <dbReference type="EMBL" id="MED6150405.1"/>
    </source>
</evidence>
<reference evidence="1 2" key="1">
    <citation type="journal article" date="2023" name="Plants (Basel)">
        <title>Bridging the Gap: Combining Genomics and Transcriptomics Approaches to Understand Stylosanthes scabra, an Orphan Legume from the Brazilian Caatinga.</title>
        <authorList>
            <person name="Ferreira-Neto J.R.C."/>
            <person name="da Silva M.D."/>
            <person name="Binneck E."/>
            <person name="de Melo N.F."/>
            <person name="da Silva R.H."/>
            <person name="de Melo A.L.T.M."/>
            <person name="Pandolfi V."/>
            <person name="Bustamante F.O."/>
            <person name="Brasileiro-Vidal A.C."/>
            <person name="Benko-Iseppon A.M."/>
        </authorList>
    </citation>
    <scope>NUCLEOTIDE SEQUENCE [LARGE SCALE GENOMIC DNA]</scope>
    <source>
        <tissue evidence="1">Leaves</tissue>
    </source>
</reference>
<accession>A0ABU6TNL6</accession>
<keyword evidence="2" id="KW-1185">Reference proteome</keyword>
<gene>
    <name evidence="1" type="ORF">PIB30_071946</name>
</gene>
<evidence type="ECO:0000313" key="2">
    <source>
        <dbReference type="Proteomes" id="UP001341840"/>
    </source>
</evidence>
<dbReference type="EMBL" id="JASCZI010091462">
    <property type="protein sequence ID" value="MED6150405.1"/>
    <property type="molecule type" value="Genomic_DNA"/>
</dbReference>
<dbReference type="Proteomes" id="UP001341840">
    <property type="component" value="Unassembled WGS sequence"/>
</dbReference>
<protein>
    <submittedName>
        <fullName evidence="1">Uncharacterized protein</fullName>
    </submittedName>
</protein>
<name>A0ABU6TNL6_9FABA</name>